<evidence type="ECO:0000313" key="2">
    <source>
        <dbReference type="Proteomes" id="UP000002072"/>
    </source>
</evidence>
<accession>D1AY38</accession>
<reference evidence="1 2" key="1">
    <citation type="journal article" date="2009" name="Stand. Genomic Sci.">
        <title>Complete genome sequence of Streptobacillus moniliformis type strain (9901T).</title>
        <authorList>
            <person name="Nolan M."/>
            <person name="Gronow S."/>
            <person name="Lapidus A."/>
            <person name="Ivanova N."/>
            <person name="Copeland A."/>
            <person name="Lucas S."/>
            <person name="Del Rio T.G."/>
            <person name="Chen F."/>
            <person name="Tice H."/>
            <person name="Pitluck S."/>
            <person name="Cheng J.F."/>
            <person name="Sims D."/>
            <person name="Meincke L."/>
            <person name="Bruce D."/>
            <person name="Goodwin L."/>
            <person name="Brettin T."/>
            <person name="Han C."/>
            <person name="Detter J.C."/>
            <person name="Ovchinikova G."/>
            <person name="Pati A."/>
            <person name="Mavromatis K."/>
            <person name="Mikhailova N."/>
            <person name="Chen A."/>
            <person name="Palaniappan K."/>
            <person name="Land M."/>
            <person name="Hauser L."/>
            <person name="Chang Y.J."/>
            <person name="Jeffries C.D."/>
            <person name="Rohde M."/>
            <person name="Sproer C."/>
            <person name="Goker M."/>
            <person name="Bristow J."/>
            <person name="Eisen J.A."/>
            <person name="Markowitz V."/>
            <person name="Hugenholtz P."/>
            <person name="Kyrpides N.C."/>
            <person name="Klenk H.P."/>
            <person name="Chain P."/>
        </authorList>
    </citation>
    <scope>NUCLEOTIDE SEQUENCE [LARGE SCALE GENOMIC DNA]</scope>
    <source>
        <strain evidence="2">ATCC 14647 / DSM 12112 / NCTC 10651 / 9901</strain>
    </source>
</reference>
<dbReference type="eggNOG" id="ENOG50330NS">
    <property type="taxonomic scope" value="Bacteria"/>
</dbReference>
<sequence>MEDLNIEYNKLHDFARLFNIEYEVYKNVVDAYNKDLKSAILEYIGFEDTDGEIENYETFFYYLAAELTNGYFHNYKSKNYTKGMKRLVKNYLDKLTNIDFDDFEKKEDEYEDVLINILISEINYNLRKERKAIVGFSIGLENIFYLLLDYDKIKEMKEIESELLTIIDLEYIEKQLGVIYRLKDSIPALEEYIQKGDYIMEPEENKGSYITLFDRAVRKNVAINYLTDDQKKLLKVVL</sequence>
<dbReference type="HOGENOM" id="CLU_1165298_0_0_0"/>
<dbReference type="RefSeq" id="WP_012858765.1">
    <property type="nucleotide sequence ID" value="NC_013515.1"/>
</dbReference>
<organism evidence="1 2">
    <name type="scientific">Streptobacillus moniliformis (strain ATCC 14647 / DSM 12112 / NCTC 10651 / 9901)</name>
    <dbReference type="NCBI Taxonomy" id="519441"/>
    <lineage>
        <taxon>Bacteria</taxon>
        <taxon>Fusobacteriati</taxon>
        <taxon>Fusobacteriota</taxon>
        <taxon>Fusobacteriia</taxon>
        <taxon>Fusobacteriales</taxon>
        <taxon>Leptotrichiaceae</taxon>
        <taxon>Streptobacillus</taxon>
    </lineage>
</organism>
<dbReference type="AlphaFoldDB" id="D1AY38"/>
<gene>
    <name evidence="1" type="ordered locus">Smon_0742</name>
</gene>
<dbReference type="OrthoDB" id="95178at2"/>
<proteinExistence type="predicted"/>
<dbReference type="Proteomes" id="UP000002072">
    <property type="component" value="Chromosome"/>
</dbReference>
<dbReference type="STRING" id="519441.Smon_0742"/>
<dbReference type="KEGG" id="smf:Smon_0742"/>
<keyword evidence="2" id="KW-1185">Reference proteome</keyword>
<dbReference type="EMBL" id="CP001779">
    <property type="protein sequence ID" value="ACZ01214.1"/>
    <property type="molecule type" value="Genomic_DNA"/>
</dbReference>
<protein>
    <submittedName>
        <fullName evidence="1">Uncharacterized protein</fullName>
    </submittedName>
</protein>
<name>D1AY38_STRM9</name>
<dbReference type="GeneID" id="29674284"/>
<evidence type="ECO:0000313" key="1">
    <source>
        <dbReference type="EMBL" id="ACZ01214.1"/>
    </source>
</evidence>